<evidence type="ECO:0008006" key="3">
    <source>
        <dbReference type="Google" id="ProtNLM"/>
    </source>
</evidence>
<dbReference type="Proteomes" id="UP000636004">
    <property type="component" value="Unassembled WGS sequence"/>
</dbReference>
<organism evidence="1 2">
    <name type="scientific">Algibacter mikhailovii</name>
    <dbReference type="NCBI Taxonomy" id="425498"/>
    <lineage>
        <taxon>Bacteria</taxon>
        <taxon>Pseudomonadati</taxon>
        <taxon>Bacteroidota</taxon>
        <taxon>Flavobacteriia</taxon>
        <taxon>Flavobacteriales</taxon>
        <taxon>Flavobacteriaceae</taxon>
        <taxon>Algibacter</taxon>
    </lineage>
</organism>
<gene>
    <name evidence="1" type="ORF">GCM10007028_36380</name>
</gene>
<name>A0A918RDH6_9FLAO</name>
<comment type="caution">
    <text evidence="1">The sequence shown here is derived from an EMBL/GenBank/DDBJ whole genome shotgun (WGS) entry which is preliminary data.</text>
</comment>
<accession>A0A918RDH6</accession>
<sequence>MKHLIIILTFTLFLTSCRGQNKYFEPNGIVDKTTEYSKNGKSWVSLKNKESIDGYTRIGDSIFGGEIACNVEPLKGIDIETFKVLAGTSYAKDKNNVYYPLEQPCIDYEDCGVCYYGKIIMESANPESFKYLGKEYATDGKNVYFRGELMLSADGETFKVINGPEFFFFATDKNHVFKHNEKFGIADSKTFYYDKTDKRNIVREYEHKFIIGDKNKEWEFIPPNTINEIKKE</sequence>
<dbReference type="AlphaFoldDB" id="A0A918RDH6"/>
<dbReference type="Pfam" id="PF13644">
    <property type="entry name" value="DKNYY"/>
    <property type="match status" value="2"/>
</dbReference>
<evidence type="ECO:0000313" key="1">
    <source>
        <dbReference type="EMBL" id="GGZ94981.1"/>
    </source>
</evidence>
<dbReference type="InterPro" id="IPR027375">
    <property type="entry name" value="DKNYY"/>
</dbReference>
<dbReference type="PROSITE" id="PS51257">
    <property type="entry name" value="PROKAR_LIPOPROTEIN"/>
    <property type="match status" value="1"/>
</dbReference>
<protein>
    <recommendedName>
        <fullName evidence="3">DKNYY family protein</fullName>
    </recommendedName>
</protein>
<keyword evidence="2" id="KW-1185">Reference proteome</keyword>
<reference evidence="1" key="1">
    <citation type="journal article" date="2014" name="Int. J. Syst. Evol. Microbiol.">
        <title>Complete genome sequence of Corynebacterium casei LMG S-19264T (=DSM 44701T), isolated from a smear-ripened cheese.</title>
        <authorList>
            <consortium name="US DOE Joint Genome Institute (JGI-PGF)"/>
            <person name="Walter F."/>
            <person name="Albersmeier A."/>
            <person name="Kalinowski J."/>
            <person name="Ruckert C."/>
        </authorList>
    </citation>
    <scope>NUCLEOTIDE SEQUENCE</scope>
    <source>
        <strain evidence="1">KCTC 12710</strain>
    </source>
</reference>
<dbReference type="RefSeq" id="WP_189362874.1">
    <property type="nucleotide sequence ID" value="NZ_BMWZ01000024.1"/>
</dbReference>
<proteinExistence type="predicted"/>
<evidence type="ECO:0000313" key="2">
    <source>
        <dbReference type="Proteomes" id="UP000636004"/>
    </source>
</evidence>
<dbReference type="EMBL" id="BMWZ01000024">
    <property type="protein sequence ID" value="GGZ94981.1"/>
    <property type="molecule type" value="Genomic_DNA"/>
</dbReference>
<reference evidence="1" key="2">
    <citation type="submission" date="2020-09" db="EMBL/GenBank/DDBJ databases">
        <authorList>
            <person name="Sun Q."/>
            <person name="Kim S."/>
        </authorList>
    </citation>
    <scope>NUCLEOTIDE SEQUENCE</scope>
    <source>
        <strain evidence="1">KCTC 12710</strain>
    </source>
</reference>